<comment type="caution">
    <text evidence="2">The sequence shown here is derived from an EMBL/GenBank/DDBJ whole genome shotgun (WGS) entry which is preliminary data.</text>
</comment>
<dbReference type="InterPro" id="IPR053802">
    <property type="entry name" value="DUF6950"/>
</dbReference>
<feature type="domain" description="DUF6950" evidence="1">
    <location>
        <begin position="8"/>
        <end position="114"/>
    </location>
</feature>
<reference evidence="3" key="1">
    <citation type="journal article" date="2019" name="Int. J. Syst. Evol. Microbiol.">
        <title>The Global Catalogue of Microorganisms (GCM) 10K type strain sequencing project: providing services to taxonomists for standard genome sequencing and annotation.</title>
        <authorList>
            <consortium name="The Broad Institute Genomics Platform"/>
            <consortium name="The Broad Institute Genome Sequencing Center for Infectious Disease"/>
            <person name="Wu L."/>
            <person name="Ma J."/>
        </authorList>
    </citation>
    <scope>NUCLEOTIDE SEQUENCE [LARGE SCALE GENOMIC DNA]</scope>
    <source>
        <strain evidence="3">JCM 18015</strain>
    </source>
</reference>
<dbReference type="Proteomes" id="UP001499910">
    <property type="component" value="Unassembled WGS sequence"/>
</dbReference>
<evidence type="ECO:0000313" key="2">
    <source>
        <dbReference type="EMBL" id="GAA5073456.1"/>
    </source>
</evidence>
<accession>A0ABP9L936</accession>
<organism evidence="2 3">
    <name type="scientific">[Roseibacterium] beibuensis</name>
    <dbReference type="NCBI Taxonomy" id="1193142"/>
    <lineage>
        <taxon>Bacteria</taxon>
        <taxon>Pseudomonadati</taxon>
        <taxon>Pseudomonadota</taxon>
        <taxon>Alphaproteobacteria</taxon>
        <taxon>Rhodobacterales</taxon>
        <taxon>Roseobacteraceae</taxon>
        <taxon>Roseicyclus</taxon>
    </lineage>
</organism>
<evidence type="ECO:0000259" key="1">
    <source>
        <dbReference type="Pfam" id="PF22262"/>
    </source>
</evidence>
<dbReference type="EMBL" id="BAABHW010000002">
    <property type="protein sequence ID" value="GAA5073456.1"/>
    <property type="molecule type" value="Genomic_DNA"/>
</dbReference>
<name>A0ABP9L936_9RHOB</name>
<dbReference type="RefSeq" id="WP_259550458.1">
    <property type="nucleotide sequence ID" value="NZ_BAABHW010000002.1"/>
</dbReference>
<sequence>MAELLTADEYLRATASQPFAWGRTDCVMWATGLIVTLTGRDPFADLRGAYHGPRLAYQLMEAEGGMVTMFERRLGAAGDAGAGAAVCLARLSGRLTAGICNRGRGVFKTACGIAPGPAPFLAWPVEGRR</sequence>
<protein>
    <recommendedName>
        <fullName evidence="1">DUF6950 domain-containing protein</fullName>
    </recommendedName>
</protein>
<evidence type="ECO:0000313" key="3">
    <source>
        <dbReference type="Proteomes" id="UP001499910"/>
    </source>
</evidence>
<dbReference type="Pfam" id="PF22262">
    <property type="entry name" value="DUF6950"/>
    <property type="match status" value="1"/>
</dbReference>
<gene>
    <name evidence="2" type="ORF">GCM10023209_19390</name>
</gene>
<proteinExistence type="predicted"/>
<keyword evidence="3" id="KW-1185">Reference proteome</keyword>